<keyword evidence="3" id="KW-1185">Reference proteome</keyword>
<dbReference type="EMBL" id="SNXC01000010">
    <property type="protein sequence ID" value="TDO98880.1"/>
    <property type="molecule type" value="Genomic_DNA"/>
</dbReference>
<evidence type="ECO:0000259" key="1">
    <source>
        <dbReference type="PROSITE" id="PS51186"/>
    </source>
</evidence>
<dbReference type="CDD" id="cd04301">
    <property type="entry name" value="NAT_SF"/>
    <property type="match status" value="1"/>
</dbReference>
<dbReference type="Proteomes" id="UP000294656">
    <property type="component" value="Unassembled WGS sequence"/>
</dbReference>
<dbReference type="Pfam" id="PF00583">
    <property type="entry name" value="Acetyltransf_1"/>
    <property type="match status" value="1"/>
</dbReference>
<dbReference type="AlphaFoldDB" id="A0A4R6MDS0"/>
<dbReference type="PROSITE" id="PS51186">
    <property type="entry name" value="GNAT"/>
    <property type="match status" value="1"/>
</dbReference>
<dbReference type="InterPro" id="IPR000182">
    <property type="entry name" value="GNAT_dom"/>
</dbReference>
<protein>
    <submittedName>
        <fullName evidence="2">Acetyltransferase (GNAT) family protein</fullName>
    </submittedName>
</protein>
<keyword evidence="2" id="KW-0808">Transferase</keyword>
<accession>A0A4R6MDS0</accession>
<name>A0A4R6MDS0_9GAMM</name>
<dbReference type="SUPFAM" id="SSF55729">
    <property type="entry name" value="Acyl-CoA N-acyltransferases (Nat)"/>
    <property type="match status" value="1"/>
</dbReference>
<dbReference type="InterPro" id="IPR016181">
    <property type="entry name" value="Acyl_CoA_acyltransferase"/>
</dbReference>
<feature type="domain" description="N-acetyltransferase" evidence="1">
    <location>
        <begin position="3"/>
        <end position="140"/>
    </location>
</feature>
<dbReference type="OrthoDB" id="6456007at2"/>
<dbReference type="RefSeq" id="WP_133503101.1">
    <property type="nucleotide sequence ID" value="NZ_SNXC01000010.1"/>
</dbReference>
<comment type="caution">
    <text evidence="2">The sequence shown here is derived from an EMBL/GenBank/DDBJ whole genome shotgun (WGS) entry which is preliminary data.</text>
</comment>
<sequence>MGYVIRPALESDAQGINEVSQYLGYSALSHSESLLKLQALLSSPNDWVYVAQLNDRVVGWLHLFYAHRLASESFYEIGGLVVSEGFRGQGIGRALVEYALDKKEGKFRVRCNELRTGSHQFYESIGFSSNKNQRVFQISS</sequence>
<reference evidence="2 3" key="1">
    <citation type="submission" date="2019-03" db="EMBL/GenBank/DDBJ databases">
        <title>Genomic Encyclopedia of Type Strains, Phase III (KMG-III): the genomes of soil and plant-associated and newly described type strains.</title>
        <authorList>
            <person name="Whitman W."/>
        </authorList>
    </citation>
    <scope>NUCLEOTIDE SEQUENCE [LARGE SCALE GENOMIC DNA]</scope>
    <source>
        <strain evidence="2 3">CECT 7378</strain>
    </source>
</reference>
<dbReference type="GO" id="GO:0016747">
    <property type="term" value="F:acyltransferase activity, transferring groups other than amino-acyl groups"/>
    <property type="evidence" value="ECO:0007669"/>
    <property type="project" value="InterPro"/>
</dbReference>
<gene>
    <name evidence="2" type="ORF">DFP79_1295</name>
</gene>
<organism evidence="2 3">
    <name type="scientific">Marinomonas balearica</name>
    <dbReference type="NCBI Taxonomy" id="491947"/>
    <lineage>
        <taxon>Bacteria</taxon>
        <taxon>Pseudomonadati</taxon>
        <taxon>Pseudomonadota</taxon>
        <taxon>Gammaproteobacteria</taxon>
        <taxon>Oceanospirillales</taxon>
        <taxon>Oceanospirillaceae</taxon>
        <taxon>Marinomonas</taxon>
    </lineage>
</organism>
<dbReference type="Gene3D" id="3.40.630.30">
    <property type="match status" value="1"/>
</dbReference>
<evidence type="ECO:0000313" key="2">
    <source>
        <dbReference type="EMBL" id="TDO98880.1"/>
    </source>
</evidence>
<proteinExistence type="predicted"/>
<evidence type="ECO:0000313" key="3">
    <source>
        <dbReference type="Proteomes" id="UP000294656"/>
    </source>
</evidence>